<evidence type="ECO:0000259" key="1">
    <source>
        <dbReference type="Pfam" id="PF00016"/>
    </source>
</evidence>
<protein>
    <submittedName>
        <fullName evidence="2">Putative ribulose-bisphosphate carboxylase</fullName>
    </submittedName>
</protein>
<dbReference type="Pfam" id="PF00016">
    <property type="entry name" value="RuBisCO_large"/>
    <property type="match status" value="1"/>
</dbReference>
<reference evidence="3" key="1">
    <citation type="journal article" date="2020" name="Nat. Commun.">
        <title>Genome sequence of the cluster root forming white lupin.</title>
        <authorList>
            <person name="Hufnagel B."/>
            <person name="Marques A."/>
            <person name="Soriano A."/>
            <person name="Marques L."/>
            <person name="Divol F."/>
            <person name="Doumas P."/>
            <person name="Sallet E."/>
            <person name="Mancinotti D."/>
            <person name="Carrere S."/>
            <person name="Marande W."/>
            <person name="Arribat S."/>
            <person name="Keller J."/>
            <person name="Huneau C."/>
            <person name="Blein T."/>
            <person name="Aime D."/>
            <person name="Laguerre M."/>
            <person name="Taylor J."/>
            <person name="Schubert V."/>
            <person name="Nelson M."/>
            <person name="Geu-Flores F."/>
            <person name="Crespi M."/>
            <person name="Gallardo-Guerrero K."/>
            <person name="Delaux P.-M."/>
            <person name="Salse J."/>
            <person name="Berges H."/>
            <person name="Guyot R."/>
            <person name="Gouzy J."/>
            <person name="Peret B."/>
        </authorList>
    </citation>
    <scope>NUCLEOTIDE SEQUENCE [LARGE SCALE GENOMIC DNA]</scope>
    <source>
        <strain evidence="3">cv. Amiga</strain>
    </source>
</reference>
<evidence type="ECO:0000313" key="3">
    <source>
        <dbReference type="Proteomes" id="UP000447434"/>
    </source>
</evidence>
<sequence>MRKRVVFASEMGVPNVMHDYLTRGFSTNTSLAHYCRDNGLLLHIHRAMHAVIDRQENHGMHFRVLDKALRLSGGDYIHSDRSRNVYFTKDWVSLPGVMPVASGHPWDNAQGAIANRVALEACVQARNKGLDLAS</sequence>
<dbReference type="GO" id="GO:0016984">
    <property type="term" value="F:ribulose-bisphosphate carboxylase activity"/>
    <property type="evidence" value="ECO:0007669"/>
    <property type="project" value="InterPro"/>
</dbReference>
<dbReference type="PANTHER" id="PTHR42704:SF15">
    <property type="entry name" value="RIBULOSE BISPHOSPHATE CARBOXYLASE LARGE CHAIN"/>
    <property type="match status" value="1"/>
</dbReference>
<dbReference type="SUPFAM" id="SSF51649">
    <property type="entry name" value="RuBisCo, C-terminal domain"/>
    <property type="match status" value="1"/>
</dbReference>
<gene>
    <name evidence="2" type="ORF">Lalb_Chr07g0192641</name>
</gene>
<dbReference type="OrthoDB" id="563909at2759"/>
<dbReference type="Gene3D" id="3.20.20.110">
    <property type="entry name" value="Ribulose bisphosphate carboxylase, large subunit, C-terminal domain"/>
    <property type="match status" value="2"/>
</dbReference>
<dbReference type="InterPro" id="IPR036376">
    <property type="entry name" value="RuBisCO_lsu_C_sf"/>
</dbReference>
<accession>A0A6A4Q9S4</accession>
<comment type="caution">
    <text evidence="2">The sequence shown here is derived from an EMBL/GenBank/DDBJ whole genome shotgun (WGS) entry which is preliminary data.</text>
</comment>
<dbReference type="PANTHER" id="PTHR42704">
    <property type="entry name" value="RIBULOSE BISPHOSPHATE CARBOXYLASE"/>
    <property type="match status" value="1"/>
</dbReference>
<proteinExistence type="predicted"/>
<keyword evidence="3" id="KW-1185">Reference proteome</keyword>
<evidence type="ECO:0000313" key="2">
    <source>
        <dbReference type="EMBL" id="KAE9610965.1"/>
    </source>
</evidence>
<dbReference type="InterPro" id="IPR000685">
    <property type="entry name" value="RuBisCO_lsu_C"/>
</dbReference>
<dbReference type="InterPro" id="IPR033966">
    <property type="entry name" value="RuBisCO"/>
</dbReference>
<feature type="domain" description="Ribulose bisphosphate carboxylase large subunit C-terminal" evidence="1">
    <location>
        <begin position="1"/>
        <end position="79"/>
    </location>
</feature>
<dbReference type="GO" id="GO:0000287">
    <property type="term" value="F:magnesium ion binding"/>
    <property type="evidence" value="ECO:0007669"/>
    <property type="project" value="InterPro"/>
</dbReference>
<dbReference type="EMBL" id="WOCE01000007">
    <property type="protein sequence ID" value="KAE9610965.1"/>
    <property type="molecule type" value="Genomic_DNA"/>
</dbReference>
<name>A0A6A4Q9S4_LUPAL</name>
<dbReference type="Proteomes" id="UP000447434">
    <property type="component" value="Chromosome 7"/>
</dbReference>
<dbReference type="AlphaFoldDB" id="A0A6A4Q9S4"/>
<organism evidence="2 3">
    <name type="scientific">Lupinus albus</name>
    <name type="common">White lupine</name>
    <name type="synonym">Lupinus termis</name>
    <dbReference type="NCBI Taxonomy" id="3870"/>
    <lineage>
        <taxon>Eukaryota</taxon>
        <taxon>Viridiplantae</taxon>
        <taxon>Streptophyta</taxon>
        <taxon>Embryophyta</taxon>
        <taxon>Tracheophyta</taxon>
        <taxon>Spermatophyta</taxon>
        <taxon>Magnoliopsida</taxon>
        <taxon>eudicotyledons</taxon>
        <taxon>Gunneridae</taxon>
        <taxon>Pentapetalae</taxon>
        <taxon>rosids</taxon>
        <taxon>fabids</taxon>
        <taxon>Fabales</taxon>
        <taxon>Fabaceae</taxon>
        <taxon>Papilionoideae</taxon>
        <taxon>50 kb inversion clade</taxon>
        <taxon>genistoids sensu lato</taxon>
        <taxon>core genistoids</taxon>
        <taxon>Genisteae</taxon>
        <taxon>Lupinus</taxon>
    </lineage>
</organism>